<evidence type="ECO:0000313" key="1">
    <source>
        <dbReference type="EMBL" id="OUM49817.1"/>
    </source>
</evidence>
<reference evidence="1 2" key="1">
    <citation type="submission" date="2017-02" db="EMBL/GenBank/DDBJ databases">
        <title>Bacillus pseudomycoides isolate FSL K6-0042.</title>
        <authorList>
            <person name="Kovac J."/>
        </authorList>
    </citation>
    <scope>NUCLEOTIDE SEQUENCE [LARGE SCALE GENOMIC DNA]</scope>
    <source>
        <strain evidence="1 2">FSL K6-0042</strain>
    </source>
</reference>
<accession>A0A1Y3MHA5</accession>
<sequence length="75" mass="8631">MKDMYYCIHCSEIHHERGLTDRVFKNGFYIDPFLGERYHLGMCKDATIGEKVLSTKENLAPQSIMNALPTHIIST</sequence>
<name>A0A1Y3MHA5_9BACI</name>
<proteinExistence type="predicted"/>
<dbReference type="Pfam" id="PF13119">
    <property type="entry name" value="DUF3973"/>
    <property type="match status" value="1"/>
</dbReference>
<dbReference type="InterPro" id="IPR025003">
    <property type="entry name" value="DUF3973"/>
</dbReference>
<protein>
    <submittedName>
        <fullName evidence="1">Uncharacterized protein</fullName>
    </submittedName>
</protein>
<dbReference type="AlphaFoldDB" id="A0A1Y3MHA5"/>
<gene>
    <name evidence="1" type="ORF">BW425_06455</name>
</gene>
<comment type="caution">
    <text evidence="1">The sequence shown here is derived from an EMBL/GenBank/DDBJ whole genome shotgun (WGS) entry which is preliminary data.</text>
</comment>
<organism evidence="1 2">
    <name type="scientific">Bacillus pseudomycoides</name>
    <dbReference type="NCBI Taxonomy" id="64104"/>
    <lineage>
        <taxon>Bacteria</taxon>
        <taxon>Bacillati</taxon>
        <taxon>Bacillota</taxon>
        <taxon>Bacilli</taxon>
        <taxon>Bacillales</taxon>
        <taxon>Bacillaceae</taxon>
        <taxon>Bacillus</taxon>
        <taxon>Bacillus cereus group</taxon>
    </lineage>
</organism>
<evidence type="ECO:0000313" key="2">
    <source>
        <dbReference type="Proteomes" id="UP000195321"/>
    </source>
</evidence>
<dbReference type="EMBL" id="MWPX01000004">
    <property type="protein sequence ID" value="OUM49817.1"/>
    <property type="molecule type" value="Genomic_DNA"/>
</dbReference>
<dbReference type="Proteomes" id="UP000195321">
    <property type="component" value="Unassembled WGS sequence"/>
</dbReference>